<organism evidence="13 14">
    <name type="scientific">Massilimicrobiota timonensis</name>
    <dbReference type="NCBI Taxonomy" id="1776392"/>
    <lineage>
        <taxon>Bacteria</taxon>
        <taxon>Bacillati</taxon>
        <taxon>Bacillota</taxon>
        <taxon>Erysipelotrichia</taxon>
        <taxon>Erysipelotrichales</taxon>
        <taxon>Erysipelotrichaceae</taxon>
        <taxon>Massilimicrobiota</taxon>
    </lineage>
</organism>
<sequence>MNHAINQLIQYGLDRQLIQEADRDYATNLLLDLLNINEFEREDIHEVIGDCTPILEKMLNYAVEQGIIEDSIVEKDLFDTRLMNCLMPRPSEVVQTFYRRYAHSPQKATQYFYNLSIDSHYIRKDRTDQNIRFQKYYKYGLIDITINLSKPEKDPKDIAKAKLVKTSGYPKCLLCKENVGFSGDFNRPARQNHRIIPLKLNGQDYYFQYSPYVYYNEHCIVFNKEHIPMVINQDTFQHLLSFVEQFPHYMLGSNADLPIVGGSILTHDHFQGGCYEFAMNNADVIQTLTFEDFPQSKIEILKWPLSTIRITSSNPQEIIDFASRTLKAWKHYSNPALDILSHTDDIPHNTITPIARMKNQQYQMDLVLRNNRTSQEYPDGIFHPHASLHHIKKENIGLIEVMGLAVLPARLKNELELLKDCLLQKKQISDYPELQKHELWYNEIKEQYQIQEDNVDDVLKTALTIKFVEVLEDAGVFKMNDEGIDAFCDFVESLRKEEDNHD</sequence>
<evidence type="ECO:0000259" key="12">
    <source>
        <dbReference type="Pfam" id="PF02744"/>
    </source>
</evidence>
<dbReference type="Proteomes" id="UP000195305">
    <property type="component" value="Unassembled WGS sequence"/>
</dbReference>
<proteinExistence type="inferred from homology"/>
<evidence type="ECO:0000256" key="8">
    <source>
        <dbReference type="ARBA" id="ARBA00023144"/>
    </source>
</evidence>
<keyword evidence="9 10" id="KW-0119">Carbohydrate metabolism</keyword>
<evidence type="ECO:0000256" key="7">
    <source>
        <dbReference type="ARBA" id="ARBA00022695"/>
    </source>
</evidence>
<name>A0A1Y4T0G8_9FIRM</name>
<dbReference type="InterPro" id="IPR005850">
    <property type="entry name" value="GalP_Utransf_C"/>
</dbReference>
<dbReference type="EMBL" id="NFLJ01000010">
    <property type="protein sequence ID" value="OUQ35130.1"/>
    <property type="molecule type" value="Genomic_DNA"/>
</dbReference>
<keyword evidence="5 10" id="KW-0963">Cytoplasm</keyword>
<evidence type="ECO:0000256" key="10">
    <source>
        <dbReference type="HAMAP-Rule" id="MF_00571"/>
    </source>
</evidence>
<dbReference type="PANTHER" id="PTHR39191">
    <property type="entry name" value="GALACTOSE-1-PHOSPHATE URIDYLYLTRANSFERASE"/>
    <property type="match status" value="1"/>
</dbReference>
<evidence type="ECO:0000256" key="3">
    <source>
        <dbReference type="ARBA" id="ARBA00004947"/>
    </source>
</evidence>
<feature type="domain" description="Galactose-1-phosphate uridyl transferase C-terminal" evidence="12">
    <location>
        <begin position="244"/>
        <end position="417"/>
    </location>
</feature>
<dbReference type="GO" id="GO:0005737">
    <property type="term" value="C:cytoplasm"/>
    <property type="evidence" value="ECO:0007669"/>
    <property type="project" value="UniProtKB-SubCell"/>
</dbReference>
<dbReference type="GO" id="GO:0006012">
    <property type="term" value="P:galactose metabolic process"/>
    <property type="evidence" value="ECO:0007669"/>
    <property type="project" value="UniProtKB-UniRule"/>
</dbReference>
<dbReference type="PANTHER" id="PTHR39191:SF1">
    <property type="entry name" value="DUF4922 DOMAIN-CONTAINING PROTEIN"/>
    <property type="match status" value="1"/>
</dbReference>
<keyword evidence="7 10" id="KW-0548">Nucleotidyltransferase</keyword>
<dbReference type="HAMAP" id="MF_00571">
    <property type="entry name" value="GalP_UDP_trans"/>
    <property type="match status" value="1"/>
</dbReference>
<dbReference type="AlphaFoldDB" id="A0A1Y4T0G8"/>
<dbReference type="PIRSF" id="PIRSF006005">
    <property type="entry name" value="GalT_BS"/>
    <property type="match status" value="1"/>
</dbReference>
<dbReference type="OrthoDB" id="2293at2"/>
<dbReference type="GO" id="GO:0008108">
    <property type="term" value="F:UDP-glucose:hexose-1-phosphate uridylyltransferase activity"/>
    <property type="evidence" value="ECO:0007669"/>
    <property type="project" value="UniProtKB-UniRule"/>
</dbReference>
<dbReference type="UniPathway" id="UPA00214"/>
<dbReference type="RefSeq" id="WP_087357630.1">
    <property type="nucleotide sequence ID" value="NZ_NFLJ01000010.1"/>
</dbReference>
<evidence type="ECO:0000256" key="1">
    <source>
        <dbReference type="ARBA" id="ARBA00001107"/>
    </source>
</evidence>
<gene>
    <name evidence="10" type="primary">galT</name>
    <name evidence="13" type="ORF">B5E75_04690</name>
</gene>
<evidence type="ECO:0000313" key="13">
    <source>
        <dbReference type="EMBL" id="OUQ35130.1"/>
    </source>
</evidence>
<evidence type="ECO:0000256" key="5">
    <source>
        <dbReference type="ARBA" id="ARBA00022490"/>
    </source>
</evidence>
<evidence type="ECO:0000256" key="6">
    <source>
        <dbReference type="ARBA" id="ARBA00022679"/>
    </source>
</evidence>
<keyword evidence="14" id="KW-1185">Reference proteome</keyword>
<evidence type="ECO:0000313" key="14">
    <source>
        <dbReference type="Proteomes" id="UP000195305"/>
    </source>
</evidence>
<dbReference type="EC" id="2.7.7.12" evidence="10"/>
<dbReference type="PROSITE" id="PS01163">
    <property type="entry name" value="GAL_P_UDP_TRANSF_II"/>
    <property type="match status" value="1"/>
</dbReference>
<evidence type="ECO:0000256" key="2">
    <source>
        <dbReference type="ARBA" id="ARBA00004496"/>
    </source>
</evidence>
<dbReference type="InterPro" id="IPR023425">
    <property type="entry name" value="GalP_uridyl_Trfase_II_CS"/>
</dbReference>
<evidence type="ECO:0000256" key="9">
    <source>
        <dbReference type="ARBA" id="ARBA00023277"/>
    </source>
</evidence>
<dbReference type="Pfam" id="PF02744">
    <property type="entry name" value="GalP_UDP_tr_C"/>
    <property type="match status" value="1"/>
</dbReference>
<dbReference type="NCBIfam" id="NF003629">
    <property type="entry name" value="PRK05270.1-2"/>
    <property type="match status" value="1"/>
</dbReference>
<dbReference type="Pfam" id="PF01087">
    <property type="entry name" value="GalP_UDP_transf"/>
    <property type="match status" value="1"/>
</dbReference>
<evidence type="ECO:0000259" key="11">
    <source>
        <dbReference type="Pfam" id="PF01087"/>
    </source>
</evidence>
<dbReference type="InterPro" id="IPR000766">
    <property type="entry name" value="GalP_uridyl_Trfase_II"/>
</dbReference>
<comment type="pathway">
    <text evidence="3 10">Carbohydrate metabolism; galactose metabolism.</text>
</comment>
<reference evidence="13 14" key="1">
    <citation type="journal article" date="2018" name="BMC Genomics">
        <title>Whole genome sequencing and function prediction of 133 gut anaerobes isolated from chicken caecum in pure cultures.</title>
        <authorList>
            <person name="Medvecky M."/>
            <person name="Cejkova D."/>
            <person name="Polansky O."/>
            <person name="Karasova D."/>
            <person name="Kubasova T."/>
            <person name="Cizek A."/>
            <person name="Rychlik I."/>
        </authorList>
    </citation>
    <scope>NUCLEOTIDE SEQUENCE [LARGE SCALE GENOMIC DNA]</scope>
    <source>
        <strain evidence="13 14">An13</strain>
    </source>
</reference>
<comment type="similarity">
    <text evidence="4 10">Belongs to the galactose-1-phosphate uridylyltransferase type 2 family.</text>
</comment>
<feature type="domain" description="Galactose-1-phosphate uridyl transferase N-terminal" evidence="11">
    <location>
        <begin position="18"/>
        <end position="228"/>
    </location>
</feature>
<comment type="subcellular location">
    <subcellularLocation>
        <location evidence="2 10">Cytoplasm</location>
    </subcellularLocation>
</comment>
<keyword evidence="8 10" id="KW-0299">Galactose metabolism</keyword>
<dbReference type="InterPro" id="IPR005849">
    <property type="entry name" value="GalP_Utransf_N"/>
</dbReference>
<keyword evidence="6 10" id="KW-0808">Transferase</keyword>
<comment type="catalytic activity">
    <reaction evidence="1 10">
        <text>alpha-D-galactose 1-phosphate + UDP-alpha-D-glucose = alpha-D-glucose 1-phosphate + UDP-alpha-D-galactose</text>
        <dbReference type="Rhea" id="RHEA:13989"/>
        <dbReference type="ChEBI" id="CHEBI:58336"/>
        <dbReference type="ChEBI" id="CHEBI:58601"/>
        <dbReference type="ChEBI" id="CHEBI:58885"/>
        <dbReference type="ChEBI" id="CHEBI:66914"/>
        <dbReference type="EC" id="2.7.7.12"/>
    </reaction>
</comment>
<comment type="caution">
    <text evidence="13">The sequence shown here is derived from an EMBL/GenBank/DDBJ whole genome shotgun (WGS) entry which is preliminary data.</text>
</comment>
<accession>A0A1Y4T0G8</accession>
<evidence type="ECO:0000256" key="4">
    <source>
        <dbReference type="ARBA" id="ARBA00008706"/>
    </source>
</evidence>
<protein>
    <recommendedName>
        <fullName evidence="10">Galactose-1-phosphate uridylyltransferase</fullName>
        <shortName evidence="10">Gal-1-P uridylyltransferase</shortName>
        <ecNumber evidence="10">2.7.7.12</ecNumber>
    </recommendedName>
    <alternativeName>
        <fullName evidence="10">UDP-glucose--hexose-1-phosphate uridylyltransferase</fullName>
    </alternativeName>
</protein>